<dbReference type="InterPro" id="IPR021740">
    <property type="entry name" value="Velvet"/>
</dbReference>
<accession>A0A165HBZ2</accession>
<evidence type="ECO:0000259" key="6">
    <source>
        <dbReference type="PROSITE" id="PS51821"/>
    </source>
</evidence>
<dbReference type="PANTHER" id="PTHR33572">
    <property type="entry name" value="SPORE DEVELOPMENT REGULATOR VOSA"/>
    <property type="match status" value="1"/>
</dbReference>
<dbReference type="GeneID" id="63829024"/>
<dbReference type="Pfam" id="PF11754">
    <property type="entry name" value="Velvet"/>
    <property type="match status" value="1"/>
</dbReference>
<keyword evidence="4" id="KW-0539">Nucleus</keyword>
<evidence type="ECO:0000256" key="1">
    <source>
        <dbReference type="ARBA" id="ARBA00004123"/>
    </source>
</evidence>
<keyword evidence="8" id="KW-1185">Reference proteome</keyword>
<evidence type="ECO:0000256" key="4">
    <source>
        <dbReference type="ARBA" id="ARBA00023242"/>
    </source>
</evidence>
<protein>
    <recommendedName>
        <fullName evidence="6">Velvet domain-containing protein</fullName>
    </recommendedName>
</protein>
<dbReference type="PANTHER" id="PTHR33572:SF3">
    <property type="entry name" value="VELVET COMPLEX SUBUNIT B"/>
    <property type="match status" value="1"/>
</dbReference>
<dbReference type="EMBL" id="KV427607">
    <property type="protein sequence ID" value="KZT11528.1"/>
    <property type="molecule type" value="Genomic_DNA"/>
</dbReference>
<dbReference type="OrthoDB" id="5599552at2759"/>
<name>A0A165HBZ2_9APHY</name>
<organism evidence="7 8">
    <name type="scientific">Laetiporus sulphureus 93-53</name>
    <dbReference type="NCBI Taxonomy" id="1314785"/>
    <lineage>
        <taxon>Eukaryota</taxon>
        <taxon>Fungi</taxon>
        <taxon>Dikarya</taxon>
        <taxon>Basidiomycota</taxon>
        <taxon>Agaricomycotina</taxon>
        <taxon>Agaricomycetes</taxon>
        <taxon>Polyporales</taxon>
        <taxon>Laetiporus</taxon>
    </lineage>
</organism>
<feature type="region of interest" description="Disordered" evidence="5">
    <location>
        <begin position="1"/>
        <end position="21"/>
    </location>
</feature>
<dbReference type="Gene3D" id="2.60.40.3960">
    <property type="entry name" value="Velvet domain"/>
    <property type="match status" value="1"/>
</dbReference>
<proteinExistence type="predicted"/>
<dbReference type="InParanoid" id="A0A165HBZ2"/>
<evidence type="ECO:0000313" key="7">
    <source>
        <dbReference type="EMBL" id="KZT11528.1"/>
    </source>
</evidence>
<dbReference type="GO" id="GO:0005634">
    <property type="term" value="C:nucleus"/>
    <property type="evidence" value="ECO:0007669"/>
    <property type="project" value="UniProtKB-SubCell"/>
</dbReference>
<dbReference type="PROSITE" id="PS51821">
    <property type="entry name" value="VELVET"/>
    <property type="match status" value="1"/>
</dbReference>
<evidence type="ECO:0000256" key="2">
    <source>
        <dbReference type="ARBA" id="ARBA00023015"/>
    </source>
</evidence>
<comment type="subcellular location">
    <subcellularLocation>
        <location evidence="1">Nucleus</location>
    </subcellularLocation>
</comment>
<reference evidence="7 8" key="1">
    <citation type="journal article" date="2016" name="Mol. Biol. Evol.">
        <title>Comparative Genomics of Early-Diverging Mushroom-Forming Fungi Provides Insights into the Origins of Lignocellulose Decay Capabilities.</title>
        <authorList>
            <person name="Nagy L.G."/>
            <person name="Riley R."/>
            <person name="Tritt A."/>
            <person name="Adam C."/>
            <person name="Daum C."/>
            <person name="Floudas D."/>
            <person name="Sun H."/>
            <person name="Yadav J.S."/>
            <person name="Pangilinan J."/>
            <person name="Larsson K.H."/>
            <person name="Matsuura K."/>
            <person name="Barry K."/>
            <person name="Labutti K."/>
            <person name="Kuo R."/>
            <person name="Ohm R.A."/>
            <person name="Bhattacharya S.S."/>
            <person name="Shirouzu T."/>
            <person name="Yoshinaga Y."/>
            <person name="Martin F.M."/>
            <person name="Grigoriev I.V."/>
            <person name="Hibbett D.S."/>
        </authorList>
    </citation>
    <scope>NUCLEOTIDE SEQUENCE [LARGE SCALE GENOMIC DNA]</scope>
    <source>
        <strain evidence="7 8">93-53</strain>
    </source>
</reference>
<evidence type="ECO:0000256" key="5">
    <source>
        <dbReference type="SAM" id="MobiDB-lite"/>
    </source>
</evidence>
<sequence>MSQHIIHPLSQPPGSGPPIGAHFTFSEGQFADRMIRAELHELQKADIGRKYTHKDRRSLDPPPVVQLKLFEIVDSTSATETEIADYKAVEIAGLLCHVDLFAVRSTPQADAGHSIPLRPGTSRVLSISSSPLDAGVHATTNATQSEVLTHVNGHRITEQSICTTALVGSTVIEATSLEREGSDTLMYTFSVCPFSVCVSIVPAVRSRTHLSMDLSVRQEGTFILRYRVFDTVSMARGSESVPVLAECYGGPFEIFPTKLFPGLRPSTELTRARSLCKLFLTCLS</sequence>
<gene>
    <name evidence="7" type="ORF">LAESUDRAFT_755167</name>
</gene>
<dbReference type="InterPro" id="IPR037525">
    <property type="entry name" value="Velvet_dom"/>
</dbReference>
<dbReference type="InterPro" id="IPR038491">
    <property type="entry name" value="Velvet_dom_sf"/>
</dbReference>
<keyword evidence="3" id="KW-0804">Transcription</keyword>
<evidence type="ECO:0000256" key="3">
    <source>
        <dbReference type="ARBA" id="ARBA00023163"/>
    </source>
</evidence>
<feature type="domain" description="Velvet" evidence="6">
    <location>
        <begin position="32"/>
        <end position="283"/>
    </location>
</feature>
<keyword evidence="2" id="KW-0805">Transcription regulation</keyword>
<evidence type="ECO:0000313" key="8">
    <source>
        <dbReference type="Proteomes" id="UP000076871"/>
    </source>
</evidence>
<dbReference type="Proteomes" id="UP000076871">
    <property type="component" value="Unassembled WGS sequence"/>
</dbReference>
<dbReference type="AlphaFoldDB" id="A0A165HBZ2"/>
<dbReference type="RefSeq" id="XP_040769268.1">
    <property type="nucleotide sequence ID" value="XM_040911996.1"/>
</dbReference>